<dbReference type="AlphaFoldDB" id="A0A238Z6L2"/>
<protein>
    <submittedName>
        <fullName evidence="1">Uncharacterized protein</fullName>
    </submittedName>
</protein>
<name>A0A238Z6L2_9PSED</name>
<accession>A0A238Z6L2</accession>
<evidence type="ECO:0000313" key="2">
    <source>
        <dbReference type="Proteomes" id="UP000242915"/>
    </source>
</evidence>
<dbReference type="Proteomes" id="UP000242915">
    <property type="component" value="Unassembled WGS sequence"/>
</dbReference>
<reference evidence="2" key="1">
    <citation type="submission" date="2017-06" db="EMBL/GenBank/DDBJ databases">
        <authorList>
            <person name="Varghese N."/>
            <person name="Submissions S."/>
        </authorList>
    </citation>
    <scope>NUCLEOTIDE SEQUENCE [LARGE SCALE GENOMIC DNA]</scope>
    <source>
        <strain evidence="2">CIP 108523</strain>
    </source>
</reference>
<keyword evidence="2" id="KW-1185">Reference proteome</keyword>
<organism evidence="1 2">
    <name type="scientific">Pseudomonas segetis</name>
    <dbReference type="NCBI Taxonomy" id="298908"/>
    <lineage>
        <taxon>Bacteria</taxon>
        <taxon>Pseudomonadati</taxon>
        <taxon>Pseudomonadota</taxon>
        <taxon>Gammaproteobacteria</taxon>
        <taxon>Pseudomonadales</taxon>
        <taxon>Pseudomonadaceae</taxon>
        <taxon>Pseudomonas</taxon>
    </lineage>
</organism>
<evidence type="ECO:0000313" key="1">
    <source>
        <dbReference type="EMBL" id="SNR78772.1"/>
    </source>
</evidence>
<dbReference type="EMBL" id="FZOG01000001">
    <property type="protein sequence ID" value="SNR78772.1"/>
    <property type="molecule type" value="Genomic_DNA"/>
</dbReference>
<sequence>MVTHQVTEVTDCGSMRLLEQQDWLKDVGCFAFECQIALALNLR</sequence>
<gene>
    <name evidence="1" type="ORF">SAMN05216255_0175</name>
</gene>
<proteinExistence type="predicted"/>